<organism evidence="2 3">
    <name type="scientific">Arthrobacter terrae</name>
    <dbReference type="NCBI Taxonomy" id="2935737"/>
    <lineage>
        <taxon>Bacteria</taxon>
        <taxon>Bacillati</taxon>
        <taxon>Actinomycetota</taxon>
        <taxon>Actinomycetes</taxon>
        <taxon>Micrococcales</taxon>
        <taxon>Micrococcaceae</taxon>
        <taxon>Arthrobacter</taxon>
    </lineage>
</organism>
<keyword evidence="3" id="KW-1185">Reference proteome</keyword>
<comment type="caution">
    <text evidence="2">The sequence shown here is derived from an EMBL/GenBank/DDBJ whole genome shotgun (WGS) entry which is preliminary data.</text>
</comment>
<reference evidence="2 3" key="1">
    <citation type="submission" date="2020-11" db="EMBL/GenBank/DDBJ databases">
        <title>Arthrobacter antarcticus sp. nov., isolated from Antarctic Soil.</title>
        <authorList>
            <person name="Li J."/>
        </authorList>
    </citation>
    <scope>NUCLEOTIDE SEQUENCE [LARGE SCALE GENOMIC DNA]</scope>
    <source>
        <strain evidence="2 3">Z1-20</strain>
    </source>
</reference>
<dbReference type="RefSeq" id="WP_196395768.1">
    <property type="nucleotide sequence ID" value="NZ_JADNYM010000005.1"/>
</dbReference>
<name>A0A931G3M6_9MICC</name>
<gene>
    <name evidence="2" type="ORF">IV500_05300</name>
</gene>
<dbReference type="EMBL" id="JADNYM010000005">
    <property type="protein sequence ID" value="MBG0738836.1"/>
    <property type="molecule type" value="Genomic_DNA"/>
</dbReference>
<evidence type="ECO:0000313" key="2">
    <source>
        <dbReference type="EMBL" id="MBG0738836.1"/>
    </source>
</evidence>
<protein>
    <submittedName>
        <fullName evidence="2">Uncharacterized protein</fullName>
    </submittedName>
</protein>
<evidence type="ECO:0000256" key="1">
    <source>
        <dbReference type="SAM" id="MobiDB-lite"/>
    </source>
</evidence>
<sequence length="251" mass="27853">MSIHTVNRQPEGIPTGGQFAATTHAEPDLSLSDPSIKNVTEFFEERDSIRARRERLQSQQENMDRLSQAYSIRGAGALAMARFPGAAAMKIAANEDGENQYDVVAILDKDGNVLQHVDDDEDFIYEEMVQDGPNLQDLILDLNLKDDSWADNGIAIVAGDGKRVFKSAFINLTAARDAPVPFIAAENSPYTRSFSEDEQRDLVEAANRGIVAIEDVLDDPGSFDEHRQFQELEDLKDRVNALLTVTKENRA</sequence>
<evidence type="ECO:0000313" key="3">
    <source>
        <dbReference type="Proteomes" id="UP000655366"/>
    </source>
</evidence>
<dbReference type="AlphaFoldDB" id="A0A931G3M6"/>
<dbReference type="Proteomes" id="UP000655366">
    <property type="component" value="Unassembled WGS sequence"/>
</dbReference>
<accession>A0A931G3M6</accession>
<feature type="region of interest" description="Disordered" evidence="1">
    <location>
        <begin position="1"/>
        <end position="20"/>
    </location>
</feature>
<proteinExistence type="predicted"/>